<reference evidence="3 4" key="1">
    <citation type="journal article" date="2023" name="Plants (Basel)">
        <title>Bridging the Gap: Combining Genomics and Transcriptomics Approaches to Understand Stylosanthes scabra, an Orphan Legume from the Brazilian Caatinga.</title>
        <authorList>
            <person name="Ferreira-Neto J.R.C."/>
            <person name="da Silva M.D."/>
            <person name="Binneck E."/>
            <person name="de Melo N.F."/>
            <person name="da Silva R.H."/>
            <person name="de Melo A.L.T.M."/>
            <person name="Pandolfi V."/>
            <person name="Bustamante F.O."/>
            <person name="Brasileiro-Vidal A.C."/>
            <person name="Benko-Iseppon A.M."/>
        </authorList>
    </citation>
    <scope>NUCLEOTIDE SEQUENCE [LARGE SCALE GENOMIC DNA]</scope>
    <source>
        <tissue evidence="3">Leaves</tissue>
    </source>
</reference>
<evidence type="ECO:0000313" key="4">
    <source>
        <dbReference type="Proteomes" id="UP001341840"/>
    </source>
</evidence>
<comment type="caution">
    <text evidence="3">The sequence shown here is derived from an EMBL/GenBank/DDBJ whole genome shotgun (WGS) entry which is preliminary data.</text>
</comment>
<dbReference type="Pfam" id="PF08387">
    <property type="entry name" value="FBD"/>
    <property type="match status" value="1"/>
</dbReference>
<dbReference type="Pfam" id="PF24758">
    <property type="entry name" value="LRR_At5g56370"/>
    <property type="match status" value="1"/>
</dbReference>
<evidence type="ECO:0000259" key="2">
    <source>
        <dbReference type="SMART" id="SM00579"/>
    </source>
</evidence>
<dbReference type="Pfam" id="PF00646">
    <property type="entry name" value="F-box"/>
    <property type="match status" value="1"/>
</dbReference>
<feature type="region of interest" description="Disordered" evidence="1">
    <location>
        <begin position="1"/>
        <end position="24"/>
    </location>
</feature>
<dbReference type="InterPro" id="IPR053781">
    <property type="entry name" value="F-box_AtFBL13-like"/>
</dbReference>
<dbReference type="PANTHER" id="PTHR31900">
    <property type="entry name" value="F-BOX/RNI SUPERFAMILY PROTEIN-RELATED"/>
    <property type="match status" value="1"/>
</dbReference>
<keyword evidence="4" id="KW-1185">Reference proteome</keyword>
<feature type="domain" description="FBD" evidence="2">
    <location>
        <begin position="380"/>
        <end position="454"/>
    </location>
</feature>
<dbReference type="EMBL" id="JASCZI010031514">
    <property type="protein sequence ID" value="MED6126923.1"/>
    <property type="molecule type" value="Genomic_DNA"/>
</dbReference>
<dbReference type="SMART" id="SM00579">
    <property type="entry name" value="FBD"/>
    <property type="match status" value="1"/>
</dbReference>
<dbReference type="CDD" id="cd22160">
    <property type="entry name" value="F-box_AtFBL13-like"/>
    <property type="match status" value="1"/>
</dbReference>
<dbReference type="InterPro" id="IPR050232">
    <property type="entry name" value="FBL13/AtMIF1-like"/>
</dbReference>
<sequence>MAEDCSKRKNLSDPKKPDESTTAASSPVNEIDIISTLPDFLLCHILSFLPDKTTSIVATTSLLSRRWRYVWRDLPAFHFETTAQTFRSLRTARTSRKFVLNGTIQEKEFSFVQSWIESAIVGPSLEELQVYFASINIRKPLIRLPIFRSTALVTIIFRGNGRGFTILNHSSYHLPSLKTMTLHLESSNIIEALLSGCPVLETLNLYIYQLWFDYKPNPNPNNETIRVASSSLKSLDINASYESEIIEELEIDAPSLEYLYLSISGSHQLEKVSARNLQKVENAVLEFIGADVDYSSIELLKEIRNACDLSLNLLPMDSIALPTYELMEFNHLLRLHLTVQNFSTKVVMDMLGKCRVLKDLTIVRKKGESQGWTEPAEVPNCLVSHLELVVFDYMVLGSEDEKEFIAYILKKGLILKSVTICADPNPMGFNVDSTDVEELSLIPPASKTCYVRFHNFS</sequence>
<evidence type="ECO:0000313" key="3">
    <source>
        <dbReference type="EMBL" id="MED6126923.1"/>
    </source>
</evidence>
<dbReference type="Gene3D" id="1.20.1280.50">
    <property type="match status" value="1"/>
</dbReference>
<dbReference type="Gene3D" id="3.80.10.10">
    <property type="entry name" value="Ribonuclease Inhibitor"/>
    <property type="match status" value="1"/>
</dbReference>
<dbReference type="InterPro" id="IPR032675">
    <property type="entry name" value="LRR_dom_sf"/>
</dbReference>
<dbReference type="PANTHER" id="PTHR31900:SF32">
    <property type="entry name" value="F-BOX_RNI_FBD-LIKE DOMAIN PROTEIN"/>
    <property type="match status" value="1"/>
</dbReference>
<feature type="compositionally biased region" description="Basic and acidic residues" evidence="1">
    <location>
        <begin position="1"/>
        <end position="19"/>
    </location>
</feature>
<protein>
    <recommendedName>
        <fullName evidence="2">FBD domain-containing protein</fullName>
    </recommendedName>
</protein>
<accession>A0ABU6RTD5</accession>
<gene>
    <name evidence="3" type="ORF">PIB30_083183</name>
</gene>
<dbReference type="InterPro" id="IPR036047">
    <property type="entry name" value="F-box-like_dom_sf"/>
</dbReference>
<dbReference type="InterPro" id="IPR001810">
    <property type="entry name" value="F-box_dom"/>
</dbReference>
<proteinExistence type="predicted"/>
<dbReference type="InterPro" id="IPR055411">
    <property type="entry name" value="LRR_FXL15/At3g58940/PEG3-like"/>
</dbReference>
<dbReference type="InterPro" id="IPR006566">
    <property type="entry name" value="FBD"/>
</dbReference>
<evidence type="ECO:0000256" key="1">
    <source>
        <dbReference type="SAM" id="MobiDB-lite"/>
    </source>
</evidence>
<dbReference type="Proteomes" id="UP001341840">
    <property type="component" value="Unassembled WGS sequence"/>
</dbReference>
<dbReference type="SUPFAM" id="SSF52047">
    <property type="entry name" value="RNI-like"/>
    <property type="match status" value="1"/>
</dbReference>
<name>A0ABU6RTD5_9FABA</name>
<dbReference type="SUPFAM" id="SSF81383">
    <property type="entry name" value="F-box domain"/>
    <property type="match status" value="1"/>
</dbReference>
<organism evidence="3 4">
    <name type="scientific">Stylosanthes scabra</name>
    <dbReference type="NCBI Taxonomy" id="79078"/>
    <lineage>
        <taxon>Eukaryota</taxon>
        <taxon>Viridiplantae</taxon>
        <taxon>Streptophyta</taxon>
        <taxon>Embryophyta</taxon>
        <taxon>Tracheophyta</taxon>
        <taxon>Spermatophyta</taxon>
        <taxon>Magnoliopsida</taxon>
        <taxon>eudicotyledons</taxon>
        <taxon>Gunneridae</taxon>
        <taxon>Pentapetalae</taxon>
        <taxon>rosids</taxon>
        <taxon>fabids</taxon>
        <taxon>Fabales</taxon>
        <taxon>Fabaceae</taxon>
        <taxon>Papilionoideae</taxon>
        <taxon>50 kb inversion clade</taxon>
        <taxon>dalbergioids sensu lato</taxon>
        <taxon>Dalbergieae</taxon>
        <taxon>Pterocarpus clade</taxon>
        <taxon>Stylosanthes</taxon>
    </lineage>
</organism>